<feature type="region of interest" description="Disordered" evidence="3">
    <location>
        <begin position="451"/>
        <end position="592"/>
    </location>
</feature>
<name>A0AA38M3P0_9CUCU</name>
<dbReference type="PANTHER" id="PTHR16291:SF0">
    <property type="entry name" value="NUCLEAR CAP-BINDING PROTEIN SUBUNIT 3"/>
    <property type="match status" value="1"/>
</dbReference>
<evidence type="ECO:0000256" key="1">
    <source>
        <dbReference type="ARBA" id="ARBA00006069"/>
    </source>
</evidence>
<dbReference type="GO" id="GO:0003729">
    <property type="term" value="F:mRNA binding"/>
    <property type="evidence" value="ECO:0007669"/>
    <property type="project" value="InterPro"/>
</dbReference>
<comment type="similarity">
    <text evidence="1">Belongs to the NCBP3 family.</text>
</comment>
<dbReference type="InterPro" id="IPR019416">
    <property type="entry name" value="NCBP3"/>
</dbReference>
<comment type="caution">
    <text evidence="4">The sequence shown here is derived from an EMBL/GenBank/DDBJ whole genome shotgun (WGS) entry which is preliminary data.</text>
</comment>
<dbReference type="Pfam" id="PF10309">
    <property type="entry name" value="NCBP3"/>
    <property type="match status" value="1"/>
</dbReference>
<reference evidence="4" key="1">
    <citation type="journal article" date="2023" name="G3 (Bethesda)">
        <title>Whole genome assemblies of Zophobas morio and Tenebrio molitor.</title>
        <authorList>
            <person name="Kaur S."/>
            <person name="Stinson S.A."/>
            <person name="diCenzo G.C."/>
        </authorList>
    </citation>
    <scope>NUCLEOTIDE SEQUENCE</scope>
    <source>
        <strain evidence="4">QUZm001</strain>
    </source>
</reference>
<protein>
    <recommendedName>
        <fullName evidence="2">Nuclear cap-binding protein subunit 3</fullName>
    </recommendedName>
</protein>
<evidence type="ECO:0000256" key="2">
    <source>
        <dbReference type="ARBA" id="ARBA00019876"/>
    </source>
</evidence>
<feature type="compositionally biased region" description="Acidic residues" evidence="3">
    <location>
        <begin position="529"/>
        <end position="550"/>
    </location>
</feature>
<dbReference type="EMBL" id="JALNTZ010000008">
    <property type="protein sequence ID" value="KAJ3642428.1"/>
    <property type="molecule type" value="Genomic_DNA"/>
</dbReference>
<feature type="compositionally biased region" description="Acidic residues" evidence="3">
    <location>
        <begin position="17"/>
        <end position="37"/>
    </location>
</feature>
<evidence type="ECO:0000313" key="4">
    <source>
        <dbReference type="EMBL" id="KAJ3642428.1"/>
    </source>
</evidence>
<gene>
    <name evidence="4" type="ORF">Zmor_025218</name>
</gene>
<evidence type="ECO:0000256" key="3">
    <source>
        <dbReference type="SAM" id="MobiDB-lite"/>
    </source>
</evidence>
<dbReference type="GO" id="GO:0005634">
    <property type="term" value="C:nucleus"/>
    <property type="evidence" value="ECO:0007669"/>
    <property type="project" value="TreeGrafter"/>
</dbReference>
<organism evidence="4 5">
    <name type="scientific">Zophobas morio</name>
    <dbReference type="NCBI Taxonomy" id="2755281"/>
    <lineage>
        <taxon>Eukaryota</taxon>
        <taxon>Metazoa</taxon>
        <taxon>Ecdysozoa</taxon>
        <taxon>Arthropoda</taxon>
        <taxon>Hexapoda</taxon>
        <taxon>Insecta</taxon>
        <taxon>Pterygota</taxon>
        <taxon>Neoptera</taxon>
        <taxon>Endopterygota</taxon>
        <taxon>Coleoptera</taxon>
        <taxon>Polyphaga</taxon>
        <taxon>Cucujiformia</taxon>
        <taxon>Tenebrionidae</taxon>
        <taxon>Zophobas</taxon>
    </lineage>
</organism>
<evidence type="ECO:0000313" key="5">
    <source>
        <dbReference type="Proteomes" id="UP001168821"/>
    </source>
</evidence>
<dbReference type="GO" id="GO:0000340">
    <property type="term" value="F:RNA 7-methylguanosine cap binding"/>
    <property type="evidence" value="ECO:0007669"/>
    <property type="project" value="InterPro"/>
</dbReference>
<feature type="compositionally biased region" description="Basic and acidic residues" evidence="3">
    <location>
        <begin position="458"/>
        <end position="470"/>
    </location>
</feature>
<feature type="region of interest" description="Disordered" evidence="3">
    <location>
        <begin position="270"/>
        <end position="290"/>
    </location>
</feature>
<sequence length="592" mass="68527">MRPNIRVEIQNNLVESMEVDENEEGEISDHEENETEEQAQVPPPEATRSANPPFPGFTTTEDKLQERAKRFALNPEEIKNFKDDDLQLLHSSLGISASNESNVRFEVIHMRGIEQMNAGDLLDYFLEYAPVSVEWIDEVSCNIVWLDKILSARALHFMSKPVRGMPVRDDTSYFDHLNESTEEVDQSILVINRNREVQLKEDSEEATTNKLLNEHNSVDISEITATIPPGYWRLGGSHPKAKCLLLRFALKTDKQHFKVEQFSRYYKNQSKKKAPLQVGKPPNQGIFGRNKDMRKVNEDNPWTVLAKNWDEDAQFREKERTQIAEVPKVEIKNHSLRNRLGQKRKDPEPEEPEEPEPVAPKKKVKIPRMRMYADEEEEKIKRKHMLQRINNQIKKIDQDVSTNSDLRTVLNMTHRTHAVKLDKSEPEVFDLGSRLKNRNKKMVFQIKSEDGEEALTEEVSHSRRDKEDRHRVHRRRYSHSDDEDTSYRRHDKPKSKVAVVIKTQKRPAVASAVASTVLSRVKGKSNSETESESESSESEGSESESEEVEELVQSRRITNRPGFTSRSKDHSVHSAYKSPLKIEINNDHFKRS</sequence>
<keyword evidence="5" id="KW-1185">Reference proteome</keyword>
<feature type="region of interest" description="Disordered" evidence="3">
    <location>
        <begin position="326"/>
        <end position="363"/>
    </location>
</feature>
<dbReference type="Proteomes" id="UP001168821">
    <property type="component" value="Unassembled WGS sequence"/>
</dbReference>
<accession>A0AA38M3P0</accession>
<dbReference type="AlphaFoldDB" id="A0AA38M3P0"/>
<feature type="region of interest" description="Disordered" evidence="3">
    <location>
        <begin position="1"/>
        <end position="59"/>
    </location>
</feature>
<proteinExistence type="inferred from homology"/>
<dbReference type="PANTHER" id="PTHR16291">
    <property type="entry name" value="NUCLEAR CAP-BINDING PROTEIN SUBUNIT 3"/>
    <property type="match status" value="1"/>
</dbReference>
<feature type="compositionally biased region" description="Low complexity" evidence="3">
    <location>
        <begin position="508"/>
        <end position="520"/>
    </location>
</feature>